<dbReference type="PROSITE" id="PS50023">
    <property type="entry name" value="LIM_DOMAIN_2"/>
    <property type="match status" value="1"/>
</dbReference>
<dbReference type="InterPro" id="IPR050604">
    <property type="entry name" value="PDZ-LIM_domain"/>
</dbReference>
<dbReference type="Proteomes" id="UP001151518">
    <property type="component" value="Unassembled WGS sequence"/>
</dbReference>
<dbReference type="GO" id="GO:0001725">
    <property type="term" value="C:stress fiber"/>
    <property type="evidence" value="ECO:0007669"/>
    <property type="project" value="TreeGrafter"/>
</dbReference>
<name>A0A9W8GA35_9FUNG</name>
<feature type="region of interest" description="Disordered" evidence="5">
    <location>
        <begin position="1"/>
        <end position="24"/>
    </location>
</feature>
<keyword evidence="2 4" id="KW-0862">Zinc</keyword>
<feature type="compositionally biased region" description="Polar residues" evidence="5">
    <location>
        <begin position="114"/>
        <end position="127"/>
    </location>
</feature>
<evidence type="ECO:0000256" key="4">
    <source>
        <dbReference type="PROSITE-ProRule" id="PRU00125"/>
    </source>
</evidence>
<dbReference type="EMBL" id="JANBTW010000010">
    <property type="protein sequence ID" value="KAJ2679640.1"/>
    <property type="molecule type" value="Genomic_DNA"/>
</dbReference>
<feature type="compositionally biased region" description="Low complexity" evidence="5">
    <location>
        <begin position="13"/>
        <end position="22"/>
    </location>
</feature>
<dbReference type="GO" id="GO:0046872">
    <property type="term" value="F:metal ion binding"/>
    <property type="evidence" value="ECO:0007669"/>
    <property type="project" value="UniProtKB-KW"/>
</dbReference>
<dbReference type="OrthoDB" id="1112565at2759"/>
<protein>
    <submittedName>
        <fullName evidence="7">Transforming growth factor beta-1-induced transcript 1 protein</fullName>
    </submittedName>
</protein>
<dbReference type="SMART" id="SM00132">
    <property type="entry name" value="LIM"/>
    <property type="match status" value="2"/>
</dbReference>
<keyword evidence="1 4" id="KW-0479">Metal-binding</keyword>
<proteinExistence type="predicted"/>
<feature type="region of interest" description="Disordered" evidence="5">
    <location>
        <begin position="90"/>
        <end position="131"/>
    </location>
</feature>
<gene>
    <name evidence="7" type="primary">TGFB1I1</name>
    <name evidence="7" type="ORF">GGI25_001330</name>
</gene>
<dbReference type="GO" id="GO:0003779">
    <property type="term" value="F:actin binding"/>
    <property type="evidence" value="ECO:0007669"/>
    <property type="project" value="TreeGrafter"/>
</dbReference>
<evidence type="ECO:0000256" key="1">
    <source>
        <dbReference type="ARBA" id="ARBA00022723"/>
    </source>
</evidence>
<evidence type="ECO:0000256" key="3">
    <source>
        <dbReference type="ARBA" id="ARBA00023038"/>
    </source>
</evidence>
<evidence type="ECO:0000256" key="5">
    <source>
        <dbReference type="SAM" id="MobiDB-lite"/>
    </source>
</evidence>
<evidence type="ECO:0000313" key="7">
    <source>
        <dbReference type="EMBL" id="KAJ2679640.1"/>
    </source>
</evidence>
<comment type="caution">
    <text evidence="7">The sequence shown here is derived from an EMBL/GenBank/DDBJ whole genome shotgun (WGS) entry which is preliminary data.</text>
</comment>
<sequence length="442" mass="47433">MSDSTQSGVSMHQKQQQQQVQQSNMAAFLSASGLNTADIQTSDNSQPLAEALRTGDRETIEAIVQKLTGQLESLKMESLLSSQLAALSPQSSNNAFKDGEERQRRRQSLFPGASHSTQAGSGDTETSLQDKRKRATVAVDLDTPIAAAAATDLVCAYCGTSLDDVTDAATKATLSSEIGYCCSNCESILNFEAPSEEPPTTPLPASVSTTTAPGSSKVNISAAQLDGDYVSLNAFSIDNEASTNYFDASGANTSSSAANGESRGLCGACRAPLGDEYVNILGRRFHVMHFVCDDCSIPLYALGGYLQDPHGGEKFYCQRDYLQRFSPICHACSVQITSGEMAVALGRTYHSECFVCSICQSPFIGDVCFEHDSQPLCEWHWYIQNGLLCSECGGIIKNQCVLTRGKKYHQTCAEAKYGEPAITFEEARRQLKSGKPNTAAAS</sequence>
<evidence type="ECO:0000256" key="2">
    <source>
        <dbReference type="ARBA" id="ARBA00022833"/>
    </source>
</evidence>
<dbReference type="CDD" id="cd08368">
    <property type="entry name" value="LIM"/>
    <property type="match status" value="1"/>
</dbReference>
<organism evidence="7 8">
    <name type="scientific">Coemansia spiralis</name>
    <dbReference type="NCBI Taxonomy" id="417178"/>
    <lineage>
        <taxon>Eukaryota</taxon>
        <taxon>Fungi</taxon>
        <taxon>Fungi incertae sedis</taxon>
        <taxon>Zoopagomycota</taxon>
        <taxon>Kickxellomycotina</taxon>
        <taxon>Kickxellomycetes</taxon>
        <taxon>Kickxellales</taxon>
        <taxon>Kickxellaceae</taxon>
        <taxon>Coemansia</taxon>
    </lineage>
</organism>
<feature type="domain" description="LIM zinc-binding" evidence="6">
    <location>
        <begin position="327"/>
        <end position="387"/>
    </location>
</feature>
<dbReference type="GO" id="GO:0051371">
    <property type="term" value="F:muscle alpha-actinin binding"/>
    <property type="evidence" value="ECO:0007669"/>
    <property type="project" value="TreeGrafter"/>
</dbReference>
<evidence type="ECO:0000313" key="8">
    <source>
        <dbReference type="Proteomes" id="UP001151518"/>
    </source>
</evidence>
<reference evidence="7" key="1">
    <citation type="submission" date="2022-07" db="EMBL/GenBank/DDBJ databases">
        <title>Phylogenomic reconstructions and comparative analyses of Kickxellomycotina fungi.</title>
        <authorList>
            <person name="Reynolds N.K."/>
            <person name="Stajich J.E."/>
            <person name="Barry K."/>
            <person name="Grigoriev I.V."/>
            <person name="Crous P."/>
            <person name="Smith M.E."/>
        </authorList>
    </citation>
    <scope>NUCLEOTIDE SEQUENCE</scope>
    <source>
        <strain evidence="7">NRRL 3115</strain>
    </source>
</reference>
<keyword evidence="3 4" id="KW-0440">LIM domain</keyword>
<dbReference type="Gene3D" id="2.10.110.10">
    <property type="entry name" value="Cysteine Rich Protein"/>
    <property type="match status" value="2"/>
</dbReference>
<feature type="region of interest" description="Disordered" evidence="5">
    <location>
        <begin position="193"/>
        <end position="214"/>
    </location>
</feature>
<dbReference type="PANTHER" id="PTHR24214">
    <property type="entry name" value="PDZ AND LIM DOMAIN PROTEIN ZASP"/>
    <property type="match status" value="1"/>
</dbReference>
<dbReference type="InterPro" id="IPR001781">
    <property type="entry name" value="Znf_LIM"/>
</dbReference>
<accession>A0A9W8GA35</accession>
<evidence type="ECO:0000259" key="6">
    <source>
        <dbReference type="PROSITE" id="PS50023"/>
    </source>
</evidence>
<dbReference type="GO" id="GO:0030036">
    <property type="term" value="P:actin cytoskeleton organization"/>
    <property type="evidence" value="ECO:0007669"/>
    <property type="project" value="TreeGrafter"/>
</dbReference>
<dbReference type="Pfam" id="PF00412">
    <property type="entry name" value="LIM"/>
    <property type="match status" value="2"/>
</dbReference>
<dbReference type="SUPFAM" id="SSF57716">
    <property type="entry name" value="Glucocorticoid receptor-like (DNA-binding domain)"/>
    <property type="match status" value="2"/>
</dbReference>
<feature type="compositionally biased region" description="Polar residues" evidence="5">
    <location>
        <begin position="1"/>
        <end position="12"/>
    </location>
</feature>
<dbReference type="PANTHER" id="PTHR24214:SF62">
    <property type="entry name" value="LEUPAXIN"/>
    <property type="match status" value="1"/>
</dbReference>
<dbReference type="GO" id="GO:0031941">
    <property type="term" value="C:filamentous actin"/>
    <property type="evidence" value="ECO:0007669"/>
    <property type="project" value="TreeGrafter"/>
</dbReference>
<dbReference type="AlphaFoldDB" id="A0A9W8GA35"/>
<dbReference type="PROSITE" id="PS00478">
    <property type="entry name" value="LIM_DOMAIN_1"/>
    <property type="match status" value="1"/>
</dbReference>